<dbReference type="PANTHER" id="PTHR30160:SF1">
    <property type="entry name" value="LIPOPOLYSACCHARIDE 1,2-N-ACETYLGLUCOSAMINETRANSFERASE-RELATED"/>
    <property type="match status" value="1"/>
</dbReference>
<dbReference type="SUPFAM" id="SSF53756">
    <property type="entry name" value="UDP-Glycosyltransferase/glycogen phosphorylase"/>
    <property type="match status" value="1"/>
</dbReference>
<dbReference type="Proteomes" id="UP000791080">
    <property type="component" value="Unassembled WGS sequence"/>
</dbReference>
<dbReference type="Gene3D" id="3.40.50.2000">
    <property type="entry name" value="Glycogen Phosphorylase B"/>
    <property type="match status" value="2"/>
</dbReference>
<dbReference type="EMBL" id="AUBJ02000001">
    <property type="protein sequence ID" value="MCP2329824.1"/>
    <property type="molecule type" value="Genomic_DNA"/>
</dbReference>
<proteinExistence type="predicted"/>
<accession>A0ABT1JC01</accession>
<keyword evidence="4" id="KW-1185">Reference proteome</keyword>
<evidence type="ECO:0000313" key="4">
    <source>
        <dbReference type="Proteomes" id="UP000791080"/>
    </source>
</evidence>
<reference evidence="3 4" key="1">
    <citation type="submission" date="2022-06" db="EMBL/GenBank/DDBJ databases">
        <title>Genomic Encyclopedia of Type Strains, Phase I: the one thousand microbial genomes (KMG-I) project.</title>
        <authorList>
            <person name="Kyrpides N."/>
        </authorList>
    </citation>
    <scope>NUCLEOTIDE SEQUENCE [LARGE SCALE GENOMIC DNA]</scope>
    <source>
        <strain evidence="3 4">DSM 43889</strain>
    </source>
</reference>
<dbReference type="InterPro" id="IPR051199">
    <property type="entry name" value="LPS_LOS_Heptosyltrfase"/>
</dbReference>
<evidence type="ECO:0000256" key="2">
    <source>
        <dbReference type="ARBA" id="ARBA00022679"/>
    </source>
</evidence>
<organism evidence="3 4">
    <name type="scientific">Actinoalloteichus caeruleus DSM 43889</name>
    <dbReference type="NCBI Taxonomy" id="1120930"/>
    <lineage>
        <taxon>Bacteria</taxon>
        <taxon>Bacillati</taxon>
        <taxon>Actinomycetota</taxon>
        <taxon>Actinomycetes</taxon>
        <taxon>Pseudonocardiales</taxon>
        <taxon>Pseudonocardiaceae</taxon>
        <taxon>Actinoalloteichus</taxon>
        <taxon>Actinoalloteichus cyanogriseus</taxon>
    </lineage>
</organism>
<sequence length="308" mass="32865">MVSEKPWVLALRALKLGDALVAVPALRALRTAFPDHRVVLAAPPELRPLVDRIGGIDLLPVRDLDGPLPPCAPDTAVNLHGAGPRSSELLAALSPARRIGHRGPGWPGPEWVEDMPERERWCRLLREHGIAADGTDLHLSDPEHPGPAPGTVVVHPGAAYPSKRWPAERFAAVARWLRDRGERVVLTGTEAERPLTARVAALAGLPPERDLAGRTGLDDLMRLVAHARHVLCGDTGTAHLSYAFGVPSTVLFGPVPASRWGPPANGPHRALSADGPRRGDPFRAVPDPALLGVTVPAVLHALAEQLID</sequence>
<name>A0ABT1JC01_ACTCY</name>
<keyword evidence="2" id="KW-0808">Transferase</keyword>
<evidence type="ECO:0000256" key="1">
    <source>
        <dbReference type="ARBA" id="ARBA00022676"/>
    </source>
</evidence>
<keyword evidence="1" id="KW-0328">Glycosyltransferase</keyword>
<dbReference type="PANTHER" id="PTHR30160">
    <property type="entry name" value="TETRAACYLDISACCHARIDE 4'-KINASE-RELATED"/>
    <property type="match status" value="1"/>
</dbReference>
<protein>
    <submittedName>
        <fullName evidence="3">ADP-heptose:LPS heptosyltransferase</fullName>
    </submittedName>
</protein>
<dbReference type="CDD" id="cd03789">
    <property type="entry name" value="GT9_LPS_heptosyltransferase"/>
    <property type="match status" value="1"/>
</dbReference>
<dbReference type="InterPro" id="IPR002201">
    <property type="entry name" value="Glyco_trans_9"/>
</dbReference>
<gene>
    <name evidence="3" type="ORF">G443_000094</name>
</gene>
<evidence type="ECO:0000313" key="3">
    <source>
        <dbReference type="EMBL" id="MCP2329824.1"/>
    </source>
</evidence>
<comment type="caution">
    <text evidence="3">The sequence shown here is derived from an EMBL/GenBank/DDBJ whole genome shotgun (WGS) entry which is preliminary data.</text>
</comment>
<dbReference type="Pfam" id="PF01075">
    <property type="entry name" value="Glyco_transf_9"/>
    <property type="match status" value="1"/>
</dbReference>